<keyword evidence="1" id="KW-0472">Membrane</keyword>
<evidence type="ECO:0000313" key="3">
    <source>
        <dbReference type="Proteomes" id="UP000198959"/>
    </source>
</evidence>
<feature type="transmembrane region" description="Helical" evidence="1">
    <location>
        <begin position="6"/>
        <end position="27"/>
    </location>
</feature>
<organism evidence="2 3">
    <name type="scientific">Micromonospora pallida</name>
    <dbReference type="NCBI Taxonomy" id="145854"/>
    <lineage>
        <taxon>Bacteria</taxon>
        <taxon>Bacillati</taxon>
        <taxon>Actinomycetota</taxon>
        <taxon>Actinomycetes</taxon>
        <taxon>Micromonosporales</taxon>
        <taxon>Micromonosporaceae</taxon>
        <taxon>Micromonospora</taxon>
    </lineage>
</organism>
<dbReference type="Proteomes" id="UP000198959">
    <property type="component" value="Unassembled WGS sequence"/>
</dbReference>
<evidence type="ECO:0000256" key="1">
    <source>
        <dbReference type="SAM" id="Phobius"/>
    </source>
</evidence>
<dbReference type="AlphaFoldDB" id="A0A1C6S2Z9"/>
<proteinExistence type="predicted"/>
<sequence length="78" mass="8501">MDSVTWGWIGLAVVAKASTVLALWIRLQWRVRQEQARGETLVALVAALPAGGQVRDLRPDGSCCTLTVPSRKDGERRG</sequence>
<protein>
    <submittedName>
        <fullName evidence="2">Uncharacterized protein</fullName>
    </submittedName>
</protein>
<dbReference type="OrthoDB" id="3394944at2"/>
<accession>A0A1C6S2Z9</accession>
<dbReference type="EMBL" id="FMHW01000002">
    <property type="protein sequence ID" value="SCL23702.1"/>
    <property type="molecule type" value="Genomic_DNA"/>
</dbReference>
<dbReference type="RefSeq" id="WP_091641107.1">
    <property type="nucleotide sequence ID" value="NZ_FMHW01000002.1"/>
</dbReference>
<keyword evidence="1" id="KW-0812">Transmembrane</keyword>
<dbReference type="STRING" id="145854.GA0074692_1631"/>
<evidence type="ECO:0000313" key="2">
    <source>
        <dbReference type="EMBL" id="SCL23702.1"/>
    </source>
</evidence>
<name>A0A1C6S2Z9_9ACTN</name>
<keyword evidence="1" id="KW-1133">Transmembrane helix</keyword>
<keyword evidence="3" id="KW-1185">Reference proteome</keyword>
<reference evidence="3" key="1">
    <citation type="submission" date="2016-06" db="EMBL/GenBank/DDBJ databases">
        <authorList>
            <person name="Varghese N."/>
            <person name="Submissions Spin"/>
        </authorList>
    </citation>
    <scope>NUCLEOTIDE SEQUENCE [LARGE SCALE GENOMIC DNA]</scope>
    <source>
        <strain evidence="3">DSM 43817</strain>
    </source>
</reference>
<gene>
    <name evidence="2" type="ORF">GA0074692_1631</name>
</gene>